<keyword evidence="4 5" id="KW-0472">Membrane</keyword>
<feature type="transmembrane region" description="Helical" evidence="5">
    <location>
        <begin position="57"/>
        <end position="77"/>
    </location>
</feature>
<keyword evidence="2 5" id="KW-0812">Transmembrane</keyword>
<dbReference type="Pfam" id="PF04116">
    <property type="entry name" value="FA_hydroxylase"/>
    <property type="match status" value="1"/>
</dbReference>
<protein>
    <submittedName>
        <fullName evidence="7">Sterol desaturase family protein</fullName>
    </submittedName>
</protein>
<comment type="subcellular location">
    <subcellularLocation>
        <location evidence="1">Membrane</location>
    </subcellularLocation>
</comment>
<dbReference type="InterPro" id="IPR006694">
    <property type="entry name" value="Fatty_acid_hydroxylase"/>
</dbReference>
<feature type="transmembrane region" description="Helical" evidence="5">
    <location>
        <begin position="175"/>
        <end position="194"/>
    </location>
</feature>
<comment type="caution">
    <text evidence="7">The sequence shown here is derived from an EMBL/GenBank/DDBJ whole genome shotgun (WGS) entry which is preliminary data.</text>
</comment>
<dbReference type="Proteomes" id="UP001162880">
    <property type="component" value="Unassembled WGS sequence"/>
</dbReference>
<evidence type="ECO:0000259" key="6">
    <source>
        <dbReference type="Pfam" id="PF04116"/>
    </source>
</evidence>
<sequence>MLEGLRNFVSGLDPLDWWIVGFVVAGLTVGLLSGYFRARKIQPRGFKWRFIRHEMMWTVINVVVSAFTLGAMKTYLVHNGYIVYNSEPASAWVIALEFALYFFLFDTWFYWGHRLMHIEPVYKWVHKTHHISTSTNPLTSTSINPIEAFINGSMVPVFMMAATLLSRHVDGFSPIHTATVALIAPTSIIMGFYVHSGFEFLPRWWNKFWLTKWFISATFHDQHHRHFIGNFGGYTTIWDRLCGTMRKNYEPDFEKIATRPLEPAAIIRGRRQAKA</sequence>
<feature type="domain" description="Fatty acid hydroxylase" evidence="6">
    <location>
        <begin position="98"/>
        <end position="244"/>
    </location>
</feature>
<evidence type="ECO:0000256" key="4">
    <source>
        <dbReference type="ARBA" id="ARBA00023136"/>
    </source>
</evidence>
<name>A0ABT0B593_9SPHN</name>
<evidence type="ECO:0000256" key="2">
    <source>
        <dbReference type="ARBA" id="ARBA00022692"/>
    </source>
</evidence>
<dbReference type="InterPro" id="IPR050307">
    <property type="entry name" value="Sterol_Desaturase_Related"/>
</dbReference>
<dbReference type="RefSeq" id="WP_243995665.1">
    <property type="nucleotide sequence ID" value="NZ_JALHLE010000029.1"/>
</dbReference>
<feature type="transmembrane region" description="Helical" evidence="5">
    <location>
        <begin position="17"/>
        <end position="36"/>
    </location>
</feature>
<gene>
    <name evidence="7" type="ORF">MTR64_16795</name>
</gene>
<keyword evidence="3 5" id="KW-1133">Transmembrane helix</keyword>
<evidence type="ECO:0000313" key="7">
    <source>
        <dbReference type="EMBL" id="MCJ2180232.1"/>
    </source>
</evidence>
<feature type="transmembrane region" description="Helical" evidence="5">
    <location>
        <begin position="148"/>
        <end position="169"/>
    </location>
</feature>
<evidence type="ECO:0000313" key="8">
    <source>
        <dbReference type="Proteomes" id="UP001162880"/>
    </source>
</evidence>
<accession>A0ABT0B593</accession>
<keyword evidence="8" id="KW-1185">Reference proteome</keyword>
<feature type="transmembrane region" description="Helical" evidence="5">
    <location>
        <begin position="89"/>
        <end position="111"/>
    </location>
</feature>
<dbReference type="PANTHER" id="PTHR11863">
    <property type="entry name" value="STEROL DESATURASE"/>
    <property type="match status" value="1"/>
</dbReference>
<evidence type="ECO:0000256" key="5">
    <source>
        <dbReference type="SAM" id="Phobius"/>
    </source>
</evidence>
<reference evidence="7" key="1">
    <citation type="submission" date="2022-03" db="EMBL/GenBank/DDBJ databases">
        <title>Identification of a novel bacterium isolated from mangrove sediments.</title>
        <authorList>
            <person name="Pan X."/>
        </authorList>
    </citation>
    <scope>NUCLEOTIDE SEQUENCE</scope>
    <source>
        <strain evidence="7">B2580</strain>
    </source>
</reference>
<dbReference type="EMBL" id="JALHLE010000029">
    <property type="protein sequence ID" value="MCJ2180232.1"/>
    <property type="molecule type" value="Genomic_DNA"/>
</dbReference>
<evidence type="ECO:0000256" key="1">
    <source>
        <dbReference type="ARBA" id="ARBA00004370"/>
    </source>
</evidence>
<organism evidence="7 8">
    <name type="scientific">Novosphingobium album</name>
    <name type="common">ex Hu et al. 2023</name>
    <dbReference type="NCBI Taxonomy" id="2930093"/>
    <lineage>
        <taxon>Bacteria</taxon>
        <taxon>Pseudomonadati</taxon>
        <taxon>Pseudomonadota</taxon>
        <taxon>Alphaproteobacteria</taxon>
        <taxon>Sphingomonadales</taxon>
        <taxon>Sphingomonadaceae</taxon>
        <taxon>Novosphingobium</taxon>
    </lineage>
</organism>
<evidence type="ECO:0000256" key="3">
    <source>
        <dbReference type="ARBA" id="ARBA00022989"/>
    </source>
</evidence>
<proteinExistence type="predicted"/>